<dbReference type="InterPro" id="IPR037923">
    <property type="entry name" value="HTH-like"/>
</dbReference>
<organism evidence="6 7">
    <name type="scientific">Paraburkholderia dinghuensis</name>
    <dbReference type="NCBI Taxonomy" id="2305225"/>
    <lineage>
        <taxon>Bacteria</taxon>
        <taxon>Pseudomonadati</taxon>
        <taxon>Pseudomonadota</taxon>
        <taxon>Betaproteobacteria</taxon>
        <taxon>Burkholderiales</taxon>
        <taxon>Burkholderiaceae</taxon>
        <taxon>Paraburkholderia</taxon>
    </lineage>
</organism>
<accession>A0A3N6N4J6</accession>
<dbReference type="Pfam" id="PF02311">
    <property type="entry name" value="AraC_binding"/>
    <property type="match status" value="1"/>
</dbReference>
<evidence type="ECO:0000256" key="4">
    <source>
        <dbReference type="ARBA" id="ARBA00023163"/>
    </source>
</evidence>
<protein>
    <submittedName>
        <fullName evidence="6">AraC family transcriptional regulator</fullName>
    </submittedName>
</protein>
<dbReference type="RefSeq" id="WP_124152730.1">
    <property type="nucleotide sequence ID" value="NZ_RQIS01000015.1"/>
</dbReference>
<dbReference type="EMBL" id="RQIS01000015">
    <property type="protein sequence ID" value="RQH03842.1"/>
    <property type="molecule type" value="Genomic_DNA"/>
</dbReference>
<dbReference type="Proteomes" id="UP000272778">
    <property type="component" value="Unassembled WGS sequence"/>
</dbReference>
<evidence type="ECO:0000256" key="1">
    <source>
        <dbReference type="ARBA" id="ARBA00023015"/>
    </source>
</evidence>
<comment type="caution">
    <text evidence="6">The sequence shown here is derived from an EMBL/GenBank/DDBJ whole genome shotgun (WGS) entry which is preliminary data.</text>
</comment>
<dbReference type="SUPFAM" id="SSF46689">
    <property type="entry name" value="Homeodomain-like"/>
    <property type="match status" value="2"/>
</dbReference>
<dbReference type="Gene3D" id="1.10.10.60">
    <property type="entry name" value="Homeodomain-like"/>
    <property type="match status" value="1"/>
</dbReference>
<dbReference type="InterPro" id="IPR018062">
    <property type="entry name" value="HTH_AraC-typ_CS"/>
</dbReference>
<keyword evidence="7" id="KW-1185">Reference proteome</keyword>
<evidence type="ECO:0000313" key="7">
    <source>
        <dbReference type="Proteomes" id="UP000272778"/>
    </source>
</evidence>
<dbReference type="InterPro" id="IPR050204">
    <property type="entry name" value="AraC_XylS_family_regulators"/>
</dbReference>
<dbReference type="SUPFAM" id="SSF51215">
    <property type="entry name" value="Regulatory protein AraC"/>
    <property type="match status" value="1"/>
</dbReference>
<dbReference type="PANTHER" id="PTHR46796">
    <property type="entry name" value="HTH-TYPE TRANSCRIPTIONAL ACTIVATOR RHAS-RELATED"/>
    <property type="match status" value="1"/>
</dbReference>
<reference evidence="6 7" key="1">
    <citation type="submission" date="2018-11" db="EMBL/GenBank/DDBJ databases">
        <title>Paraburkholderia sp. DHOA04, isolated from soil.</title>
        <authorList>
            <person name="Gao Z.-H."/>
            <person name="Qiu L.-H."/>
            <person name="Fu J.-C."/>
        </authorList>
    </citation>
    <scope>NUCLEOTIDE SEQUENCE [LARGE SCALE GENOMIC DNA]</scope>
    <source>
        <strain evidence="6 7">DHOA04</strain>
    </source>
</reference>
<evidence type="ECO:0000256" key="3">
    <source>
        <dbReference type="ARBA" id="ARBA00023159"/>
    </source>
</evidence>
<evidence type="ECO:0000259" key="5">
    <source>
        <dbReference type="PROSITE" id="PS01124"/>
    </source>
</evidence>
<sequence>MVQTFHSRYLPVPSSPISCDASPQFWRDAALPFIEVRAIADGRKVRYGRHAHSTFSIGAVTGGHSTYLNGNTLQHIGAGAVVVVNPEVVHACNPAEVAPWAYRMFYLDVDWLAKLQQDLGFGEHHGFHAFEQTLSMRPELFAGLNQLYALLIDAREDTLRKESAIVAYFSTLQQVLNPAPVAGGREPNHRLARAAGFIDDNYTRTLRLEEICAAADLSPSYLIRAFRQQYGMTPHAYIVNRRIEFSRAQLRRGRAIADVAAEAGFADQAHLQRAFRQFVAATPGQYRGNA</sequence>
<keyword evidence="3" id="KW-0010">Activator</keyword>
<name>A0A3N6N4J6_9BURK</name>
<dbReference type="InterPro" id="IPR009057">
    <property type="entry name" value="Homeodomain-like_sf"/>
</dbReference>
<dbReference type="OrthoDB" id="9809338at2"/>
<dbReference type="PANTHER" id="PTHR46796:SF2">
    <property type="entry name" value="TRANSCRIPTIONAL REGULATORY PROTEIN"/>
    <property type="match status" value="1"/>
</dbReference>
<dbReference type="SMART" id="SM00342">
    <property type="entry name" value="HTH_ARAC"/>
    <property type="match status" value="1"/>
</dbReference>
<evidence type="ECO:0000256" key="2">
    <source>
        <dbReference type="ARBA" id="ARBA00023125"/>
    </source>
</evidence>
<dbReference type="GO" id="GO:0003700">
    <property type="term" value="F:DNA-binding transcription factor activity"/>
    <property type="evidence" value="ECO:0007669"/>
    <property type="project" value="InterPro"/>
</dbReference>
<dbReference type="AlphaFoldDB" id="A0A3N6N4J6"/>
<evidence type="ECO:0000313" key="6">
    <source>
        <dbReference type="EMBL" id="RQH03842.1"/>
    </source>
</evidence>
<dbReference type="PROSITE" id="PS01124">
    <property type="entry name" value="HTH_ARAC_FAMILY_2"/>
    <property type="match status" value="1"/>
</dbReference>
<gene>
    <name evidence="6" type="ORF">D1Y85_19555</name>
</gene>
<keyword evidence="1" id="KW-0805">Transcription regulation</keyword>
<keyword evidence="4" id="KW-0804">Transcription</keyword>
<keyword evidence="2" id="KW-0238">DNA-binding</keyword>
<dbReference type="Pfam" id="PF12833">
    <property type="entry name" value="HTH_18"/>
    <property type="match status" value="1"/>
</dbReference>
<dbReference type="InterPro" id="IPR003313">
    <property type="entry name" value="AraC-bd"/>
</dbReference>
<proteinExistence type="predicted"/>
<dbReference type="GO" id="GO:0043565">
    <property type="term" value="F:sequence-specific DNA binding"/>
    <property type="evidence" value="ECO:0007669"/>
    <property type="project" value="InterPro"/>
</dbReference>
<dbReference type="InterPro" id="IPR018060">
    <property type="entry name" value="HTH_AraC"/>
</dbReference>
<feature type="domain" description="HTH araC/xylS-type" evidence="5">
    <location>
        <begin position="192"/>
        <end position="289"/>
    </location>
</feature>
<dbReference type="PROSITE" id="PS00041">
    <property type="entry name" value="HTH_ARAC_FAMILY_1"/>
    <property type="match status" value="1"/>
</dbReference>